<gene>
    <name evidence="9" type="ORF">JF50_08565</name>
</gene>
<comment type="similarity">
    <text evidence="2 7">Belongs to the ExbD/TolR family.</text>
</comment>
<evidence type="ECO:0000313" key="10">
    <source>
        <dbReference type="Proteomes" id="UP000031327"/>
    </source>
</evidence>
<dbReference type="PANTHER" id="PTHR30558">
    <property type="entry name" value="EXBD MEMBRANE COMPONENT OF PMF-DRIVEN MACROMOLECULE IMPORT SYSTEM"/>
    <property type="match status" value="1"/>
</dbReference>
<dbReference type="GO" id="GO:0005886">
    <property type="term" value="C:plasma membrane"/>
    <property type="evidence" value="ECO:0007669"/>
    <property type="project" value="UniProtKB-SubCell"/>
</dbReference>
<proteinExistence type="inferred from homology"/>
<evidence type="ECO:0000256" key="2">
    <source>
        <dbReference type="ARBA" id="ARBA00005811"/>
    </source>
</evidence>
<dbReference type="Proteomes" id="UP000031327">
    <property type="component" value="Unassembled WGS sequence"/>
</dbReference>
<keyword evidence="4 7" id="KW-0812">Transmembrane</keyword>
<comment type="subcellular location">
    <subcellularLocation>
        <location evidence="1">Cell membrane</location>
        <topology evidence="1">Single-pass membrane protein</topology>
    </subcellularLocation>
    <subcellularLocation>
        <location evidence="7">Cell membrane</location>
        <topology evidence="7">Single-pass type II membrane protein</topology>
    </subcellularLocation>
</comment>
<dbReference type="RefSeq" id="WP_039609044.1">
    <property type="nucleotide sequence ID" value="NZ_JWIC01000005.1"/>
</dbReference>
<protein>
    <submittedName>
        <fullName evidence="9">Biopolymer transporter ExbD</fullName>
    </submittedName>
</protein>
<comment type="caution">
    <text evidence="9">The sequence shown here is derived from an EMBL/GenBank/DDBJ whole genome shotgun (WGS) entry which is preliminary data.</text>
</comment>
<dbReference type="GO" id="GO:0015031">
    <property type="term" value="P:protein transport"/>
    <property type="evidence" value="ECO:0007669"/>
    <property type="project" value="UniProtKB-KW"/>
</dbReference>
<dbReference type="Gene3D" id="3.30.420.270">
    <property type="match status" value="1"/>
</dbReference>
<dbReference type="GO" id="GO:0022857">
    <property type="term" value="F:transmembrane transporter activity"/>
    <property type="evidence" value="ECO:0007669"/>
    <property type="project" value="InterPro"/>
</dbReference>
<sequence length="136" mass="14757">MKSSFEQQTGSDQTQDIDLAPLLDVVFILLIFFIVTTVFVKETGVEVDKPTSVSSKSLAKNVFLLAITNDGQVIYGGTNIGINGIRSTLEHLNRKEARPLIIQADKAVTTERLVKVIDQVKLAGITKISLATQGAQ</sequence>
<keyword evidence="3" id="KW-1003">Cell membrane</keyword>
<evidence type="ECO:0000256" key="7">
    <source>
        <dbReference type="RuleBase" id="RU003879"/>
    </source>
</evidence>
<evidence type="ECO:0000256" key="8">
    <source>
        <dbReference type="SAM" id="Phobius"/>
    </source>
</evidence>
<evidence type="ECO:0000313" key="9">
    <source>
        <dbReference type="EMBL" id="KID57271.1"/>
    </source>
</evidence>
<keyword evidence="7" id="KW-0813">Transport</keyword>
<evidence type="ECO:0000256" key="5">
    <source>
        <dbReference type="ARBA" id="ARBA00022989"/>
    </source>
</evidence>
<dbReference type="InterPro" id="IPR003400">
    <property type="entry name" value="ExbD"/>
</dbReference>
<evidence type="ECO:0000256" key="6">
    <source>
        <dbReference type="ARBA" id="ARBA00023136"/>
    </source>
</evidence>
<accession>A0A0C1Q9E2</accession>
<keyword evidence="6 8" id="KW-0472">Membrane</keyword>
<dbReference type="AlphaFoldDB" id="A0A0C1Q9E2"/>
<reference evidence="9 10" key="1">
    <citation type="submission" date="2014-12" db="EMBL/GenBank/DDBJ databases">
        <title>Draft Genome Sequence of Pseudoalteromonas luteoviolacea HI1.</title>
        <authorList>
            <person name="Asahina A.Y."/>
            <person name="Hadfield M.G."/>
        </authorList>
    </citation>
    <scope>NUCLEOTIDE SEQUENCE [LARGE SCALE GENOMIC DNA]</scope>
    <source>
        <strain evidence="9 10">HI1</strain>
    </source>
</reference>
<keyword evidence="5 8" id="KW-1133">Transmembrane helix</keyword>
<dbReference type="OrthoDB" id="279635at2"/>
<evidence type="ECO:0000256" key="3">
    <source>
        <dbReference type="ARBA" id="ARBA00022475"/>
    </source>
</evidence>
<organism evidence="9 10">
    <name type="scientific">Pseudoalteromonas luteoviolacea</name>
    <dbReference type="NCBI Taxonomy" id="43657"/>
    <lineage>
        <taxon>Bacteria</taxon>
        <taxon>Pseudomonadati</taxon>
        <taxon>Pseudomonadota</taxon>
        <taxon>Gammaproteobacteria</taxon>
        <taxon>Alteromonadales</taxon>
        <taxon>Pseudoalteromonadaceae</taxon>
        <taxon>Pseudoalteromonas</taxon>
    </lineage>
</organism>
<keyword evidence="7" id="KW-0653">Protein transport</keyword>
<dbReference type="PANTHER" id="PTHR30558:SF13">
    <property type="entry name" value="BIOPOLYMER TRANSPORT PROTEIN EXBD2"/>
    <property type="match status" value="1"/>
</dbReference>
<feature type="transmembrane region" description="Helical" evidence="8">
    <location>
        <begin position="20"/>
        <end position="40"/>
    </location>
</feature>
<dbReference type="Pfam" id="PF02472">
    <property type="entry name" value="ExbD"/>
    <property type="match status" value="1"/>
</dbReference>
<evidence type="ECO:0000256" key="1">
    <source>
        <dbReference type="ARBA" id="ARBA00004162"/>
    </source>
</evidence>
<evidence type="ECO:0000256" key="4">
    <source>
        <dbReference type="ARBA" id="ARBA00022692"/>
    </source>
</evidence>
<name>A0A0C1Q9E2_9GAMM</name>
<dbReference type="EMBL" id="JWIC01000005">
    <property type="protein sequence ID" value="KID57271.1"/>
    <property type="molecule type" value="Genomic_DNA"/>
</dbReference>